<name>A0A8J5M746_9STRA</name>
<evidence type="ECO:0000313" key="2">
    <source>
        <dbReference type="Proteomes" id="UP000709295"/>
    </source>
</evidence>
<evidence type="ECO:0000313" key="1">
    <source>
        <dbReference type="EMBL" id="KAG6962084.1"/>
    </source>
</evidence>
<comment type="caution">
    <text evidence="1">The sequence shown here is derived from an EMBL/GenBank/DDBJ whole genome shotgun (WGS) entry which is preliminary data.</text>
</comment>
<dbReference type="EMBL" id="JAENGY010000479">
    <property type="protein sequence ID" value="KAG6962084.1"/>
    <property type="molecule type" value="Genomic_DNA"/>
</dbReference>
<dbReference type="Proteomes" id="UP000709295">
    <property type="component" value="Unassembled WGS sequence"/>
</dbReference>
<feature type="non-terminal residue" evidence="1">
    <location>
        <position position="84"/>
    </location>
</feature>
<organism evidence="1 2">
    <name type="scientific">Phytophthora aleatoria</name>
    <dbReference type="NCBI Taxonomy" id="2496075"/>
    <lineage>
        <taxon>Eukaryota</taxon>
        <taxon>Sar</taxon>
        <taxon>Stramenopiles</taxon>
        <taxon>Oomycota</taxon>
        <taxon>Peronosporomycetes</taxon>
        <taxon>Peronosporales</taxon>
        <taxon>Peronosporaceae</taxon>
        <taxon>Phytophthora</taxon>
    </lineage>
</organism>
<protein>
    <submittedName>
        <fullName evidence="1">Uncharacterized protein</fullName>
    </submittedName>
</protein>
<gene>
    <name evidence="1" type="ORF">JG688_00008789</name>
</gene>
<reference evidence="1" key="1">
    <citation type="submission" date="2021-01" db="EMBL/GenBank/DDBJ databases">
        <title>Phytophthora aleatoria, a newly-described species from Pinus radiata is distinct from Phytophthora cactorum isolates based on comparative genomics.</title>
        <authorList>
            <person name="Mcdougal R."/>
            <person name="Panda P."/>
            <person name="Williams N."/>
            <person name="Studholme D.J."/>
        </authorList>
    </citation>
    <scope>NUCLEOTIDE SEQUENCE</scope>
    <source>
        <strain evidence="1">NZFS 4037</strain>
    </source>
</reference>
<feature type="non-terminal residue" evidence="1">
    <location>
        <position position="1"/>
    </location>
</feature>
<sequence length="84" mass="9551">RDPQELESRLQKLQTPEFQALFILYLKALTSAKDSANSGSGILPEYQSLLESTRTLCETQLFQMMYDLDKNQHEAAEKLAVEVS</sequence>
<dbReference type="AlphaFoldDB" id="A0A8J5M746"/>
<proteinExistence type="predicted"/>
<accession>A0A8J5M746</accession>
<keyword evidence="2" id="KW-1185">Reference proteome</keyword>